<proteinExistence type="predicted"/>
<accession>A0ABZ3FER2</accession>
<protein>
    <submittedName>
        <fullName evidence="1">Uncharacterized protein</fullName>
    </submittedName>
</protein>
<dbReference type="RefSeq" id="WP_343339153.1">
    <property type="nucleotide sequence ID" value="NZ_CP154622.1"/>
</dbReference>
<reference evidence="1 2" key="1">
    <citation type="submission" date="2024-04" db="EMBL/GenBank/DDBJ databases">
        <title>Isolation and characterization of novel acetogenic strains of the genera Terrisporobacter and Acetoanaerobium.</title>
        <authorList>
            <person name="Boeer T."/>
            <person name="Schueler M.A."/>
            <person name="Lueschen A."/>
            <person name="Eysell L."/>
            <person name="Droege J."/>
            <person name="Heinemann M."/>
            <person name="Engelhardt L."/>
            <person name="Basen M."/>
            <person name="Daniel R."/>
        </authorList>
    </citation>
    <scope>NUCLEOTIDE SEQUENCE [LARGE SCALE GENOMIC DNA]</scope>
    <source>
        <strain evidence="1 2">ELB</strain>
    </source>
</reference>
<sequence length="77" mass="9270">MYEYNICNKADEEIFIKQCMAIEKNIPEIKKLEILTDVDESKIQKYLLNGKEVKVYNSYYIDAIYIESEIELTRYFN</sequence>
<evidence type="ECO:0000313" key="1">
    <source>
        <dbReference type="EMBL" id="XAM41197.1"/>
    </source>
</evidence>
<gene>
    <name evidence="1" type="ORF">TPELB_15080</name>
</gene>
<evidence type="ECO:0000313" key="2">
    <source>
        <dbReference type="Proteomes" id="UP001477947"/>
    </source>
</evidence>
<keyword evidence="2" id="KW-1185">Reference proteome</keyword>
<dbReference type="EMBL" id="CP154622">
    <property type="protein sequence ID" value="XAM41197.1"/>
    <property type="molecule type" value="Genomic_DNA"/>
</dbReference>
<dbReference type="Proteomes" id="UP001477947">
    <property type="component" value="Chromosome"/>
</dbReference>
<name>A0ABZ3FER2_9FIRM</name>
<organism evidence="1 2">
    <name type="scientific">Terrisporobacter petrolearius</name>
    <dbReference type="NCBI Taxonomy" id="1460447"/>
    <lineage>
        <taxon>Bacteria</taxon>
        <taxon>Bacillati</taxon>
        <taxon>Bacillota</taxon>
        <taxon>Clostridia</taxon>
        <taxon>Peptostreptococcales</taxon>
        <taxon>Peptostreptococcaceae</taxon>
        <taxon>Terrisporobacter</taxon>
    </lineage>
</organism>